<organism evidence="2 3">
    <name type="scientific">Cephus cinctus</name>
    <name type="common">Wheat stem sawfly</name>
    <dbReference type="NCBI Taxonomy" id="211228"/>
    <lineage>
        <taxon>Eukaryota</taxon>
        <taxon>Metazoa</taxon>
        <taxon>Ecdysozoa</taxon>
        <taxon>Arthropoda</taxon>
        <taxon>Hexapoda</taxon>
        <taxon>Insecta</taxon>
        <taxon>Pterygota</taxon>
        <taxon>Neoptera</taxon>
        <taxon>Endopterygota</taxon>
        <taxon>Hymenoptera</taxon>
        <taxon>Cephoidea</taxon>
        <taxon>Cephidae</taxon>
        <taxon>Cephus</taxon>
    </lineage>
</organism>
<accession>A0AAJ7FCY5</accession>
<dbReference type="GeneID" id="107263195"/>
<keyword evidence="1" id="KW-0812">Transmembrane</keyword>
<evidence type="ECO:0000256" key="1">
    <source>
        <dbReference type="SAM" id="Phobius"/>
    </source>
</evidence>
<dbReference type="AlphaFoldDB" id="A0AAJ7FCY5"/>
<protein>
    <submittedName>
        <fullName evidence="3">Uncharacterized protein LOC107263195</fullName>
    </submittedName>
</protein>
<keyword evidence="2" id="KW-1185">Reference proteome</keyword>
<proteinExistence type="predicted"/>
<evidence type="ECO:0000313" key="2">
    <source>
        <dbReference type="Proteomes" id="UP000694920"/>
    </source>
</evidence>
<gene>
    <name evidence="3" type="primary">LOC107263195</name>
</gene>
<sequence>MLKAVRFLVVLLTVKSVVIVSLAIHAETYDGPSAGNQKSRKDCATSSNRERIAGQASWIVPVTKNASREPRASKMSSFSNAARAPANGLLLAGMEERRKKDRLEQAMIPLLVAYKLKFAALVPTILGGLALLVSTTALAGFFFALFAAVLGLKTH</sequence>
<feature type="transmembrane region" description="Helical" evidence="1">
    <location>
        <begin position="125"/>
        <end position="152"/>
    </location>
</feature>
<dbReference type="KEGG" id="ccin:107263195"/>
<reference evidence="3" key="1">
    <citation type="submission" date="2025-08" db="UniProtKB">
        <authorList>
            <consortium name="RefSeq"/>
        </authorList>
    </citation>
    <scope>IDENTIFICATION</scope>
</reference>
<dbReference type="RefSeq" id="XP_015585613.1">
    <property type="nucleotide sequence ID" value="XM_015730127.2"/>
</dbReference>
<dbReference type="Proteomes" id="UP000694920">
    <property type="component" value="Unplaced"/>
</dbReference>
<keyword evidence="1" id="KW-1133">Transmembrane helix</keyword>
<evidence type="ECO:0000313" key="3">
    <source>
        <dbReference type="RefSeq" id="XP_015585613.1"/>
    </source>
</evidence>
<dbReference type="InterPro" id="IPR012464">
    <property type="entry name" value="DUF1676"/>
</dbReference>
<name>A0AAJ7FCY5_CEPCN</name>
<feature type="transmembrane region" description="Helical" evidence="1">
    <location>
        <begin position="7"/>
        <end position="26"/>
    </location>
</feature>
<dbReference type="Pfam" id="PF07898">
    <property type="entry name" value="DUF1676"/>
    <property type="match status" value="1"/>
</dbReference>
<keyword evidence="1" id="KW-0472">Membrane</keyword>